<sequence length="2039" mass="216779">MTRYWKSRLHRPYPGPRSARLIGVTVGLALVAAVLQIPQDSDAVQAEDVAAAAEVQLERADEAAALVTARMTGKPVLITGKTTETTEYRALPSGRIEATVAAGPVRMRDEDDEWIDVDVTLERQTDGSVAPRAHPYGLKLAGATTGKGNHELVAVGTTGARSSLGWSGPLPAPELDGNTATYREVKPGVDLVVEATRTGYQQHLLVKNKAAAAQVKQLRMPWRTDGMTTRLDGKGGLSVRSTKGGPSRDVPAPVMWDSTVDQASGEHTRRAPVGLGLAKDALVLTPDTGFLSDPKTVYPVTIDPSQSSGANFDTFVQNTYTSDQSAATELKLGTYDGGTNKARSYLRFDNQEWLWDKQIQAATLNLWESHSYSCAAAGWEAWRTADVSNTARWTVQPATLEKVGTSTQTKGFSDSCGDGWVTIPVTAAFQYTATNHATKTNIGIKAASETDSTGWKRFASREAAANPPSVTITYQTKTAVIAQATAPETVCGTGATRPYISSRTPQLRAQISDGLGAPVYGNFEWQPIGGATTAATEGPGASGAWMGTAIPSGAFAEGGSYAWRVQGTDSTTPGAWSNWCEFTVDTIAPSAAPTVSSTTYPVGQWSGGAGTAGTFTFGASGVADVVAYEYGVDTNPPDEVINAATPGATTSISITPTADGPHTLWVRTRDRAGNRSPLTAYEFAVGGGAVIAPKTGDISAAKTAIVGVGRSTATAVTYQWRRGDTDTWVTIPAAHVQVAAGGGAVTWPLPSSGNGQFPKLNWNLEATLAAIDAQSIPRDGPVQIRGNFTGGTAASSGAVKLTFDRNLATAATEEIGPGEVNLLTGNVTLSDTDVSVDSYGSDLTVNRTYNTRQSAKTDDSGMFGPGWISGAVVDEAQTPYTSLDVFGTLIQVGTPDGDTVGFTARDGVNFDPEVGQASLKLTYASTTDTYKLTDEQGSIVTFGRVTGTTAGQYYPTATTLPGSNQITTYNWEKVTIGGVEVVRPIRMLAPVPDGVSCATMARGCRALNFTYATTTTATGTTEGDYIGRVKEISFTAWDPDLATPALRTVPVARYSYDNAGRLRSTWDPRLDSGTTHIGDTYSYQADGVLSTIKSAGQEPWQLTYTTLPNDPAIGRLHKVSRSALAAGTAVETVVYKVPVSGAGAPNDLSPGQTKRWGQPEAPTDAAAVFPPDQVPSGNPATGALPSSYERATVTYLDANGREVNKAAPGGNINATWYDGFSNSVRSLTAENRNRALNQSQSDNDAAEQSLAQAYSTVNTYSLDGERLETTLEPETEVRLSTGATARGRQLTRNTYDQGAPASGGPFNLVTTTETQVRLWGAGGTAVETDRRVTTTSYNWSLRMPTATTTDPGGLGQTVRTTLDPVTGLETSTTQVAGGTTTNTPATQKTIYYRATAGSGYSECDLRPEWANLVCRLQPGGQAASGPELPVKVQTYDMFNQQRLLVEKTSAGTLRTSTTKYDAAGRIVEVSTVAAAGLGTAVPTLRTVYDPLNGNIVRSQSVVDGVVTAEIVRGYDTLGRITSYKDADGNVSTTTYDLLGRVATSSDGKANRTYGYDYRGLLTSVTDSHTGTYTGSYNADGHLVSETWPNGIKVDTRYDEAGEEAGITYTKPGCSTGDCTLFSESQTATAHGQTARRVSTLSSQVYHQDAAGRVTSVEETKGEKCVTRTYGFSTATDRTSVTEYGPAADGSCQTTTPASSRTWTYDTANRVNTAGYVYDALGRTTTVPDIDTGAPAAGNVTATYHADDLVDTVTQGGRTTDYTIDVTGERIRSWTDNSTGEVVTNVNHYDEDTDSPAWTQEGESRFTRVVAGLAGMTAIIDSDSGVPDWQIADLSGDIVATVHSGDEGLSSTSESDEYGQVSDPEAVGKQRYGWLGTQQRAADAPSGIVLMGVRLYNPTTGRFLQLDPVYGASCNAYEYTCADPVDKVDLDGKWPCWSKKCLLKAAAKKWKALKKKIKKNKVVRWVWRKVVKNQYVRACARGAGLGMLRKSFWAKFHRAPYKIGRWGAQGCAVGVIQKYVWKKVRQWRPKYPFPHWGSYG</sequence>
<dbReference type="InterPro" id="IPR022385">
    <property type="entry name" value="Rhs_assc_core"/>
</dbReference>
<protein>
    <submittedName>
        <fullName evidence="5">RHS repeat-associated protein</fullName>
    </submittedName>
</protein>
<dbReference type="InterPro" id="IPR056823">
    <property type="entry name" value="TEN-like_YD-shell"/>
</dbReference>
<name>A0A4V2S501_9ACTN</name>
<accession>A0A4V2S501</accession>
<dbReference type="NCBIfam" id="TIGR03696">
    <property type="entry name" value="Rhs_assc_core"/>
    <property type="match status" value="1"/>
</dbReference>
<dbReference type="Pfam" id="PF20148">
    <property type="entry name" value="DUF6531"/>
    <property type="match status" value="1"/>
</dbReference>
<dbReference type="Proteomes" id="UP000295573">
    <property type="component" value="Unassembled WGS sequence"/>
</dbReference>
<dbReference type="NCBIfam" id="NF033679">
    <property type="entry name" value="DNRLRE_dom"/>
    <property type="match status" value="1"/>
</dbReference>
<dbReference type="RefSeq" id="WP_132145423.1">
    <property type="nucleotide sequence ID" value="NZ_SLWR01000002.1"/>
</dbReference>
<organism evidence="5 6">
    <name type="scientific">Kribbella antiqua</name>
    <dbReference type="NCBI Taxonomy" id="2512217"/>
    <lineage>
        <taxon>Bacteria</taxon>
        <taxon>Bacillati</taxon>
        <taxon>Actinomycetota</taxon>
        <taxon>Actinomycetes</taxon>
        <taxon>Propionibacteriales</taxon>
        <taxon>Kribbellaceae</taxon>
        <taxon>Kribbella</taxon>
    </lineage>
</organism>
<evidence type="ECO:0000313" key="5">
    <source>
        <dbReference type="EMBL" id="TCO50230.1"/>
    </source>
</evidence>
<keyword evidence="6" id="KW-1185">Reference proteome</keyword>
<proteinExistence type="predicted"/>
<keyword evidence="1" id="KW-0677">Repeat</keyword>
<feature type="domain" description="Teneurin-like YD-shell" evidence="4">
    <location>
        <begin position="1513"/>
        <end position="1606"/>
    </location>
</feature>
<dbReference type="Pfam" id="PF25023">
    <property type="entry name" value="TEN_YD-shell"/>
    <property type="match status" value="1"/>
</dbReference>
<dbReference type="OrthoDB" id="9762066at2"/>
<evidence type="ECO:0000256" key="2">
    <source>
        <dbReference type="SAM" id="MobiDB-lite"/>
    </source>
</evidence>
<evidence type="ECO:0000313" key="6">
    <source>
        <dbReference type="Proteomes" id="UP000295573"/>
    </source>
</evidence>
<dbReference type="PANTHER" id="PTHR32305">
    <property type="match status" value="1"/>
</dbReference>
<dbReference type="InterPro" id="IPR045351">
    <property type="entry name" value="DUF6531"/>
</dbReference>
<evidence type="ECO:0000259" key="4">
    <source>
        <dbReference type="Pfam" id="PF25023"/>
    </source>
</evidence>
<evidence type="ECO:0000259" key="3">
    <source>
        <dbReference type="Pfam" id="PF20148"/>
    </source>
</evidence>
<feature type="region of interest" description="Disordered" evidence="2">
    <location>
        <begin position="225"/>
        <end position="254"/>
    </location>
</feature>
<dbReference type="InterPro" id="IPR050708">
    <property type="entry name" value="T6SS_VgrG/RHS"/>
</dbReference>
<evidence type="ECO:0000256" key="1">
    <source>
        <dbReference type="ARBA" id="ARBA00022737"/>
    </source>
</evidence>
<feature type="domain" description="DUF6531" evidence="3">
    <location>
        <begin position="820"/>
        <end position="869"/>
    </location>
</feature>
<comment type="caution">
    <text evidence="5">The sequence shown here is derived from an EMBL/GenBank/DDBJ whole genome shotgun (WGS) entry which is preliminary data.</text>
</comment>
<dbReference type="Gene3D" id="2.180.10.10">
    <property type="entry name" value="RHS repeat-associated core"/>
    <property type="match status" value="1"/>
</dbReference>
<dbReference type="PANTHER" id="PTHR32305:SF15">
    <property type="entry name" value="PROTEIN RHSA-RELATED"/>
    <property type="match status" value="1"/>
</dbReference>
<reference evidence="5 6" key="1">
    <citation type="journal article" date="2015" name="Stand. Genomic Sci.">
        <title>Genomic Encyclopedia of Bacterial and Archaeal Type Strains, Phase III: the genomes of soil and plant-associated and newly described type strains.</title>
        <authorList>
            <person name="Whitman W.B."/>
            <person name="Woyke T."/>
            <person name="Klenk H.P."/>
            <person name="Zhou Y."/>
            <person name="Lilburn T.G."/>
            <person name="Beck B.J."/>
            <person name="De Vos P."/>
            <person name="Vandamme P."/>
            <person name="Eisen J.A."/>
            <person name="Garrity G."/>
            <person name="Hugenholtz P."/>
            <person name="Kyrpides N.C."/>
        </authorList>
    </citation>
    <scope>NUCLEOTIDE SEQUENCE [LARGE SCALE GENOMIC DNA]</scope>
    <source>
        <strain evidence="5 6">VKM Ac-2541</strain>
    </source>
</reference>
<dbReference type="EMBL" id="SLWR01000002">
    <property type="protein sequence ID" value="TCO50230.1"/>
    <property type="molecule type" value="Genomic_DNA"/>
</dbReference>
<gene>
    <name evidence="5" type="ORF">EV646_102304</name>
</gene>
<dbReference type="InterPro" id="IPR006530">
    <property type="entry name" value="YD"/>
</dbReference>
<dbReference type="NCBIfam" id="TIGR01643">
    <property type="entry name" value="YD_repeat_2x"/>
    <property type="match status" value="2"/>
</dbReference>